<dbReference type="EMBL" id="SNRW01039770">
    <property type="protein sequence ID" value="KAA6349928.1"/>
    <property type="molecule type" value="Genomic_DNA"/>
</dbReference>
<evidence type="ECO:0000313" key="2">
    <source>
        <dbReference type="Proteomes" id="UP000324800"/>
    </source>
</evidence>
<gene>
    <name evidence="1" type="ORF">EZS28_051913</name>
</gene>
<protein>
    <submittedName>
        <fullName evidence="1">Uncharacterized protein</fullName>
    </submittedName>
</protein>
<organism evidence="1 2">
    <name type="scientific">Streblomastix strix</name>
    <dbReference type="NCBI Taxonomy" id="222440"/>
    <lineage>
        <taxon>Eukaryota</taxon>
        <taxon>Metamonada</taxon>
        <taxon>Preaxostyla</taxon>
        <taxon>Oxymonadida</taxon>
        <taxon>Streblomastigidae</taxon>
        <taxon>Streblomastix</taxon>
    </lineage>
</organism>
<sequence length="132" mass="15551">MMRHQLMRQRNLLSEIKQTADLRTSQMEGTLPLEDMNLSNAAVPYRLITRIQQWDKIKGAKNILISEHPSWTKPQAPLLLQKMKQPRQFKKTQEQMIEYPNQLSEKLTQGIDKELMKVKVYNQTFLVSRSNV</sequence>
<evidence type="ECO:0000313" key="1">
    <source>
        <dbReference type="EMBL" id="KAA6349928.1"/>
    </source>
</evidence>
<dbReference type="AlphaFoldDB" id="A0A5J4SVH9"/>
<proteinExistence type="predicted"/>
<comment type="caution">
    <text evidence="1">The sequence shown here is derived from an EMBL/GenBank/DDBJ whole genome shotgun (WGS) entry which is preliminary data.</text>
</comment>
<dbReference type="Proteomes" id="UP000324800">
    <property type="component" value="Unassembled WGS sequence"/>
</dbReference>
<reference evidence="1 2" key="1">
    <citation type="submission" date="2019-03" db="EMBL/GenBank/DDBJ databases">
        <title>Single cell metagenomics reveals metabolic interactions within the superorganism composed of flagellate Streblomastix strix and complex community of Bacteroidetes bacteria on its surface.</title>
        <authorList>
            <person name="Treitli S.C."/>
            <person name="Kolisko M."/>
            <person name="Husnik F."/>
            <person name="Keeling P."/>
            <person name="Hampl V."/>
        </authorList>
    </citation>
    <scope>NUCLEOTIDE SEQUENCE [LARGE SCALE GENOMIC DNA]</scope>
    <source>
        <strain evidence="1">ST1C</strain>
    </source>
</reference>
<name>A0A5J4SVH9_9EUKA</name>
<accession>A0A5J4SVH9</accession>